<organism evidence="1">
    <name type="scientific">Eucalyptus grandis</name>
    <name type="common">Flooded gum</name>
    <dbReference type="NCBI Taxonomy" id="71139"/>
    <lineage>
        <taxon>Eukaryota</taxon>
        <taxon>Viridiplantae</taxon>
        <taxon>Streptophyta</taxon>
        <taxon>Embryophyta</taxon>
        <taxon>Tracheophyta</taxon>
        <taxon>Spermatophyta</taxon>
        <taxon>Magnoliopsida</taxon>
        <taxon>eudicotyledons</taxon>
        <taxon>Gunneridae</taxon>
        <taxon>Pentapetalae</taxon>
        <taxon>rosids</taxon>
        <taxon>malvids</taxon>
        <taxon>Myrtales</taxon>
        <taxon>Myrtaceae</taxon>
        <taxon>Myrtoideae</taxon>
        <taxon>Eucalypteae</taxon>
        <taxon>Eucalyptus</taxon>
    </lineage>
</organism>
<dbReference type="AlphaFoldDB" id="A0A059DGZ2"/>
<gene>
    <name evidence="1" type="ORF">EUGRSUZ_A02081</name>
</gene>
<dbReference type="Gramene" id="KCW89847">
    <property type="protein sequence ID" value="KCW89847"/>
    <property type="gene ID" value="EUGRSUZ_A02081"/>
</dbReference>
<evidence type="ECO:0000313" key="1">
    <source>
        <dbReference type="EMBL" id="KCW89847.1"/>
    </source>
</evidence>
<accession>A0A059DGZ2</accession>
<dbReference type="InParanoid" id="A0A059DGZ2"/>
<name>A0A059DGZ2_EUCGR</name>
<dbReference type="EMBL" id="KK198753">
    <property type="protein sequence ID" value="KCW89847.1"/>
    <property type="molecule type" value="Genomic_DNA"/>
</dbReference>
<proteinExistence type="predicted"/>
<protein>
    <submittedName>
        <fullName evidence="1">Uncharacterized protein</fullName>
    </submittedName>
</protein>
<sequence length="67" mass="8071">MQLHFLEISEENQTGWRTSPKVIKRQLFPNLSKHNSALITNNWPELKITIEEDCHKDVLPQYRRRIE</sequence>
<reference evidence="1" key="1">
    <citation type="submission" date="2013-07" db="EMBL/GenBank/DDBJ databases">
        <title>The genome of Eucalyptus grandis.</title>
        <authorList>
            <person name="Schmutz J."/>
            <person name="Hayes R."/>
            <person name="Myburg A."/>
            <person name="Tuskan G."/>
            <person name="Grattapaglia D."/>
            <person name="Rokhsar D.S."/>
        </authorList>
    </citation>
    <scope>NUCLEOTIDE SEQUENCE</scope>
    <source>
        <tissue evidence="1">Leaf extractions</tissue>
    </source>
</reference>